<sequence>MTVVKPSSNIVEELLEEGMVDYEIDTVASSVYDPPPAMPLVRDIMHVAPYPFVEREEVPSPLAQLAVFDTASGVLHNTLNEDQAQYLQSVDDRRRQAHRMLTVVTASHYRLEECTRHNAGQ</sequence>
<organism evidence="1 2">
    <name type="scientific">Peronospora matthiolae</name>
    <dbReference type="NCBI Taxonomy" id="2874970"/>
    <lineage>
        <taxon>Eukaryota</taxon>
        <taxon>Sar</taxon>
        <taxon>Stramenopiles</taxon>
        <taxon>Oomycota</taxon>
        <taxon>Peronosporomycetes</taxon>
        <taxon>Peronosporales</taxon>
        <taxon>Peronosporaceae</taxon>
        <taxon>Peronospora</taxon>
    </lineage>
</organism>
<dbReference type="EMBL" id="CAKLBY020000223">
    <property type="protein sequence ID" value="CAK7936049.1"/>
    <property type="molecule type" value="Genomic_DNA"/>
</dbReference>
<evidence type="ECO:0000313" key="2">
    <source>
        <dbReference type="Proteomes" id="UP001162060"/>
    </source>
</evidence>
<accession>A0AAV1UMG6</accession>
<proteinExistence type="predicted"/>
<reference evidence="1" key="1">
    <citation type="submission" date="2024-01" db="EMBL/GenBank/DDBJ databases">
        <authorList>
            <person name="Webb A."/>
        </authorList>
    </citation>
    <scope>NUCLEOTIDE SEQUENCE</scope>
    <source>
        <strain evidence="1">Pm1</strain>
    </source>
</reference>
<dbReference type="AlphaFoldDB" id="A0AAV1UMG6"/>
<gene>
    <name evidence="1" type="ORF">PM001_LOCUS21199</name>
</gene>
<name>A0AAV1UMG6_9STRA</name>
<dbReference type="Proteomes" id="UP001162060">
    <property type="component" value="Unassembled WGS sequence"/>
</dbReference>
<evidence type="ECO:0000313" key="1">
    <source>
        <dbReference type="EMBL" id="CAK7936049.1"/>
    </source>
</evidence>
<protein>
    <submittedName>
        <fullName evidence="1">Uncharacterized protein</fullName>
    </submittedName>
</protein>
<comment type="caution">
    <text evidence="1">The sequence shown here is derived from an EMBL/GenBank/DDBJ whole genome shotgun (WGS) entry which is preliminary data.</text>
</comment>